<evidence type="ECO:0008006" key="4">
    <source>
        <dbReference type="Google" id="ProtNLM"/>
    </source>
</evidence>
<dbReference type="Pfam" id="PF13181">
    <property type="entry name" value="TPR_8"/>
    <property type="match status" value="1"/>
</dbReference>
<dbReference type="SUPFAM" id="SSF48452">
    <property type="entry name" value="TPR-like"/>
    <property type="match status" value="1"/>
</dbReference>
<dbReference type="Proteomes" id="UP001335737">
    <property type="component" value="Unassembled WGS sequence"/>
</dbReference>
<dbReference type="RefSeq" id="WP_327609422.1">
    <property type="nucleotide sequence ID" value="NZ_JARZFX010000021.1"/>
</dbReference>
<dbReference type="PROSITE" id="PS50005">
    <property type="entry name" value="TPR"/>
    <property type="match status" value="1"/>
</dbReference>
<feature type="repeat" description="TPR" evidence="1">
    <location>
        <begin position="142"/>
        <end position="175"/>
    </location>
</feature>
<evidence type="ECO:0000256" key="1">
    <source>
        <dbReference type="PROSITE-ProRule" id="PRU00339"/>
    </source>
</evidence>
<sequence>MPTNNDKRISLIDLEEKQDQWIMKDEAEEDEDFRQEWVKEGIDIHQALVQEKLSDPDKERYYRILASLYLEFGRSEKMINANNRNAFSYLMKAARVSPEKGDAFYHLAFLAEKMSTGNEKWESAAFYSKEAIERGVDTEKQIKVWCLLGKAYSELGLTKDAANCFNNSKKLDEEDDFIPFRTKYTKEKDEKSTFIRLNLSGGKMNKGTIRNRMIEESNLGKYVLLDNGRRGYTLHWKESSIDLNVRSAELLKLFFEYKTGLSRDEIFHNTTGLGSRSRQPGAVKTEIARLRSIIKGGLGVNGKCLIQTVGERGNQKYMWNPHIEHRMLDL</sequence>
<dbReference type="Gene3D" id="1.25.40.10">
    <property type="entry name" value="Tetratricopeptide repeat domain"/>
    <property type="match status" value="1"/>
</dbReference>
<evidence type="ECO:0000313" key="2">
    <source>
        <dbReference type="EMBL" id="MEC5425892.1"/>
    </source>
</evidence>
<accession>A0ABU6KKT0</accession>
<gene>
    <name evidence="2" type="ORF">QGM71_20775</name>
</gene>
<keyword evidence="1" id="KW-0802">TPR repeat</keyword>
<dbReference type="InterPro" id="IPR011990">
    <property type="entry name" value="TPR-like_helical_dom_sf"/>
</dbReference>
<comment type="caution">
    <text evidence="2">The sequence shown here is derived from an EMBL/GenBank/DDBJ whole genome shotgun (WGS) entry which is preliminary data.</text>
</comment>
<protein>
    <recommendedName>
        <fullName evidence="4">Tetratricopeptide repeat protein</fullName>
    </recommendedName>
</protein>
<evidence type="ECO:0000313" key="3">
    <source>
        <dbReference type="Proteomes" id="UP001335737"/>
    </source>
</evidence>
<reference evidence="2 3" key="1">
    <citation type="journal article" date="2024" name="Int. J. Syst. Evol. Microbiol.">
        <title>Virgibacillus tibetensis sp. nov., isolated from salt lake on the Tibetan Plateau of China.</title>
        <authorList>
            <person name="Phurbu D."/>
            <person name="Liu Z.-X."/>
            <person name="Wang R."/>
            <person name="Zheng Y.-Y."/>
            <person name="Liu H.-C."/>
            <person name="Zhou Y.-G."/>
            <person name="Yu Y.-J."/>
            <person name="Li A.-H."/>
        </authorList>
    </citation>
    <scope>NUCLEOTIDE SEQUENCE [LARGE SCALE GENOMIC DNA]</scope>
    <source>
        <strain evidence="2 3">C22-A2</strain>
    </source>
</reference>
<organism evidence="2 3">
    <name type="scientific">Virgibacillus tibetensis</name>
    <dbReference type="NCBI Taxonomy" id="3042313"/>
    <lineage>
        <taxon>Bacteria</taxon>
        <taxon>Bacillati</taxon>
        <taxon>Bacillota</taxon>
        <taxon>Bacilli</taxon>
        <taxon>Bacillales</taxon>
        <taxon>Bacillaceae</taxon>
        <taxon>Virgibacillus</taxon>
    </lineage>
</organism>
<dbReference type="InterPro" id="IPR019734">
    <property type="entry name" value="TPR_rpt"/>
</dbReference>
<dbReference type="EMBL" id="JARZFX010000021">
    <property type="protein sequence ID" value="MEC5425892.1"/>
    <property type="molecule type" value="Genomic_DNA"/>
</dbReference>
<name>A0ABU6KKT0_9BACI</name>
<keyword evidence="3" id="KW-1185">Reference proteome</keyword>
<proteinExistence type="predicted"/>